<accession>A0A0E9TUP7</accession>
<dbReference type="EMBL" id="GBXM01034752">
    <property type="protein sequence ID" value="JAH73825.1"/>
    <property type="molecule type" value="Transcribed_RNA"/>
</dbReference>
<proteinExistence type="predicted"/>
<sequence length="29" mass="3321">MLEFYGVAIANDYIVPRSLEVHITIITNK</sequence>
<dbReference type="AlphaFoldDB" id="A0A0E9TUP7"/>
<reference evidence="1" key="2">
    <citation type="journal article" date="2015" name="Fish Shellfish Immunol.">
        <title>Early steps in the European eel (Anguilla anguilla)-Vibrio vulnificus interaction in the gills: Role of the RtxA13 toxin.</title>
        <authorList>
            <person name="Callol A."/>
            <person name="Pajuelo D."/>
            <person name="Ebbesson L."/>
            <person name="Teles M."/>
            <person name="MacKenzie S."/>
            <person name="Amaro C."/>
        </authorList>
    </citation>
    <scope>NUCLEOTIDE SEQUENCE</scope>
</reference>
<evidence type="ECO:0000313" key="1">
    <source>
        <dbReference type="EMBL" id="JAH57399.1"/>
    </source>
</evidence>
<name>A0A0E9TUP7_ANGAN</name>
<dbReference type="EMBL" id="GBXM01051178">
    <property type="protein sequence ID" value="JAH57399.1"/>
    <property type="molecule type" value="Transcribed_RNA"/>
</dbReference>
<organism evidence="1">
    <name type="scientific">Anguilla anguilla</name>
    <name type="common">European freshwater eel</name>
    <name type="synonym">Muraena anguilla</name>
    <dbReference type="NCBI Taxonomy" id="7936"/>
    <lineage>
        <taxon>Eukaryota</taxon>
        <taxon>Metazoa</taxon>
        <taxon>Chordata</taxon>
        <taxon>Craniata</taxon>
        <taxon>Vertebrata</taxon>
        <taxon>Euteleostomi</taxon>
        <taxon>Actinopterygii</taxon>
        <taxon>Neopterygii</taxon>
        <taxon>Teleostei</taxon>
        <taxon>Anguilliformes</taxon>
        <taxon>Anguillidae</taxon>
        <taxon>Anguilla</taxon>
    </lineage>
</organism>
<protein>
    <submittedName>
        <fullName evidence="1">Uncharacterized protein</fullName>
    </submittedName>
</protein>
<reference evidence="1" key="1">
    <citation type="submission" date="2014-11" db="EMBL/GenBank/DDBJ databases">
        <authorList>
            <person name="Amaro Gonzalez C."/>
        </authorList>
    </citation>
    <scope>NUCLEOTIDE SEQUENCE</scope>
</reference>